<evidence type="ECO:0000313" key="1">
    <source>
        <dbReference type="EMBL" id="SEG60755.1"/>
    </source>
</evidence>
<name>A0A1H6BK09_9ACTN</name>
<sequence length="152" mass="16872">MTHPDQVLRSPRERKVVESAVRALSAVAPPGWRRLSFAFYATVGIDSASLETVCMDGSTRSLVPPGRAIKHMDELRAATYRADKGAWFTARLVVERSGRYSVEFDYEGEPDFTPPLTASAYALDLDRFPRSSEHIPGWLKDKLREATGEAAS</sequence>
<dbReference type="InterPro" id="IPR036170">
    <property type="entry name" value="YezG-like_sf"/>
</dbReference>
<dbReference type="EMBL" id="FNVO01000007">
    <property type="protein sequence ID" value="SEG60755.1"/>
    <property type="molecule type" value="Genomic_DNA"/>
</dbReference>
<dbReference type="OrthoDB" id="6957847at2"/>
<dbReference type="AlphaFoldDB" id="A0A1H6BK09"/>
<gene>
    <name evidence="1" type="ORF">SAMN04489712_107154</name>
</gene>
<reference evidence="2" key="1">
    <citation type="submission" date="2016-10" db="EMBL/GenBank/DDBJ databases">
        <authorList>
            <person name="Varghese N."/>
            <person name="Submissions S."/>
        </authorList>
    </citation>
    <scope>NUCLEOTIDE SEQUENCE [LARGE SCALE GENOMIC DNA]</scope>
    <source>
        <strain evidence="2">DSM 43163</strain>
    </source>
</reference>
<dbReference type="SUPFAM" id="SSF160424">
    <property type="entry name" value="BH3703-like"/>
    <property type="match status" value="1"/>
</dbReference>
<dbReference type="Proteomes" id="UP000236723">
    <property type="component" value="Unassembled WGS sequence"/>
</dbReference>
<proteinExistence type="predicted"/>
<dbReference type="RefSeq" id="WP_103938993.1">
    <property type="nucleotide sequence ID" value="NZ_FNVO01000007.1"/>
</dbReference>
<accession>A0A1H6BK09</accession>
<keyword evidence="2" id="KW-1185">Reference proteome</keyword>
<protein>
    <submittedName>
        <fullName evidence="1">Uncharacterized protein</fullName>
    </submittedName>
</protein>
<evidence type="ECO:0000313" key="2">
    <source>
        <dbReference type="Proteomes" id="UP000236723"/>
    </source>
</evidence>
<organism evidence="1 2">
    <name type="scientific">Thermomonospora echinospora</name>
    <dbReference type="NCBI Taxonomy" id="1992"/>
    <lineage>
        <taxon>Bacteria</taxon>
        <taxon>Bacillati</taxon>
        <taxon>Actinomycetota</taxon>
        <taxon>Actinomycetes</taxon>
        <taxon>Streptosporangiales</taxon>
        <taxon>Thermomonosporaceae</taxon>
        <taxon>Thermomonospora</taxon>
    </lineage>
</organism>